<evidence type="ECO:0000256" key="1">
    <source>
        <dbReference type="SAM" id="MobiDB-lite"/>
    </source>
</evidence>
<sequence length="66" mass="6589">MAANPLAPIKGTRVPSVGARAPNPAAMAGAAKPPVIASNAPPVKAAAPIIPPRFHFSHLLLGDAFS</sequence>
<reference evidence="2" key="2">
    <citation type="journal article" date="2015" name="Data Brief">
        <title>Shoot transcriptome of the giant reed, Arundo donax.</title>
        <authorList>
            <person name="Barrero R.A."/>
            <person name="Guerrero F.D."/>
            <person name="Moolhuijzen P."/>
            <person name="Goolsby J.A."/>
            <person name="Tidwell J."/>
            <person name="Bellgard S.E."/>
            <person name="Bellgard M.I."/>
        </authorList>
    </citation>
    <scope>NUCLEOTIDE SEQUENCE</scope>
    <source>
        <tissue evidence="2">Shoot tissue taken approximately 20 cm above the soil surface</tissue>
    </source>
</reference>
<reference evidence="2" key="1">
    <citation type="submission" date="2014-09" db="EMBL/GenBank/DDBJ databases">
        <authorList>
            <person name="Magalhaes I.L.F."/>
            <person name="Oliveira U."/>
            <person name="Santos F.R."/>
            <person name="Vidigal T.H.D.A."/>
            <person name="Brescovit A.D."/>
            <person name="Santos A.J."/>
        </authorList>
    </citation>
    <scope>NUCLEOTIDE SEQUENCE</scope>
    <source>
        <tissue evidence="2">Shoot tissue taken approximately 20 cm above the soil surface</tissue>
    </source>
</reference>
<dbReference type="EMBL" id="GBRH01205192">
    <property type="protein sequence ID" value="JAD92703.1"/>
    <property type="molecule type" value="Transcribed_RNA"/>
</dbReference>
<proteinExistence type="predicted"/>
<name>A0A0A9E121_ARUDO</name>
<organism evidence="2">
    <name type="scientific">Arundo donax</name>
    <name type="common">Giant reed</name>
    <name type="synonym">Donax arundinaceus</name>
    <dbReference type="NCBI Taxonomy" id="35708"/>
    <lineage>
        <taxon>Eukaryota</taxon>
        <taxon>Viridiplantae</taxon>
        <taxon>Streptophyta</taxon>
        <taxon>Embryophyta</taxon>
        <taxon>Tracheophyta</taxon>
        <taxon>Spermatophyta</taxon>
        <taxon>Magnoliopsida</taxon>
        <taxon>Liliopsida</taxon>
        <taxon>Poales</taxon>
        <taxon>Poaceae</taxon>
        <taxon>PACMAD clade</taxon>
        <taxon>Arundinoideae</taxon>
        <taxon>Arundineae</taxon>
        <taxon>Arundo</taxon>
    </lineage>
</organism>
<accession>A0A0A9E121</accession>
<evidence type="ECO:0000313" key="2">
    <source>
        <dbReference type="EMBL" id="JAD92703.1"/>
    </source>
</evidence>
<protein>
    <submittedName>
        <fullName evidence="2">Uncharacterized protein</fullName>
    </submittedName>
</protein>
<dbReference type="AlphaFoldDB" id="A0A0A9E121"/>
<feature type="region of interest" description="Disordered" evidence="1">
    <location>
        <begin position="1"/>
        <end position="27"/>
    </location>
</feature>